<dbReference type="InterPro" id="IPR037802">
    <property type="entry name" value="SGF29"/>
</dbReference>
<dbReference type="OrthoDB" id="10265994at2759"/>
<accession>W9VPV4</accession>
<evidence type="ECO:0000313" key="3">
    <source>
        <dbReference type="EMBL" id="EXJ54171.1"/>
    </source>
</evidence>
<reference evidence="3 4" key="1">
    <citation type="submission" date="2013-03" db="EMBL/GenBank/DDBJ databases">
        <title>The Genome Sequence of Cladophialophora yegresii CBS 114405.</title>
        <authorList>
            <consortium name="The Broad Institute Genomics Platform"/>
            <person name="Cuomo C."/>
            <person name="de Hoog S."/>
            <person name="Gorbushina A."/>
            <person name="Walker B."/>
            <person name="Young S.K."/>
            <person name="Zeng Q."/>
            <person name="Gargeya S."/>
            <person name="Fitzgerald M."/>
            <person name="Haas B."/>
            <person name="Abouelleil A."/>
            <person name="Allen A.W."/>
            <person name="Alvarado L."/>
            <person name="Arachchi H.M."/>
            <person name="Berlin A.M."/>
            <person name="Chapman S.B."/>
            <person name="Gainer-Dewar J."/>
            <person name="Goldberg J."/>
            <person name="Griggs A."/>
            <person name="Gujja S."/>
            <person name="Hansen M."/>
            <person name="Howarth C."/>
            <person name="Imamovic A."/>
            <person name="Ireland A."/>
            <person name="Larimer J."/>
            <person name="McCowan C."/>
            <person name="Murphy C."/>
            <person name="Pearson M."/>
            <person name="Poon T.W."/>
            <person name="Priest M."/>
            <person name="Roberts A."/>
            <person name="Saif S."/>
            <person name="Shea T."/>
            <person name="Sisk P."/>
            <person name="Sykes S."/>
            <person name="Wortman J."/>
            <person name="Nusbaum C."/>
            <person name="Birren B."/>
        </authorList>
    </citation>
    <scope>NUCLEOTIDE SEQUENCE [LARGE SCALE GENOMIC DNA]</scope>
    <source>
        <strain evidence="3 4">CBS 114405</strain>
    </source>
</reference>
<evidence type="ECO:0000256" key="1">
    <source>
        <dbReference type="SAM" id="MobiDB-lite"/>
    </source>
</evidence>
<dbReference type="GeneID" id="19184071"/>
<feature type="region of interest" description="Disordered" evidence="1">
    <location>
        <begin position="122"/>
        <end position="193"/>
    </location>
</feature>
<dbReference type="STRING" id="1182544.W9VPV4"/>
<dbReference type="PROSITE" id="PS51518">
    <property type="entry name" value="SGF29_C"/>
    <property type="match status" value="1"/>
</dbReference>
<feature type="domain" description="SGF29 C-terminal" evidence="2">
    <location>
        <begin position="201"/>
        <end position="348"/>
    </location>
</feature>
<proteinExistence type="predicted"/>
<dbReference type="RefSeq" id="XP_007761686.1">
    <property type="nucleotide sequence ID" value="XM_007763496.1"/>
</dbReference>
<feature type="region of interest" description="Disordered" evidence="1">
    <location>
        <begin position="336"/>
        <end position="357"/>
    </location>
</feature>
<evidence type="ECO:0000313" key="4">
    <source>
        <dbReference type="Proteomes" id="UP000019473"/>
    </source>
</evidence>
<dbReference type="EMBL" id="AMGW01000007">
    <property type="protein sequence ID" value="EXJ54171.1"/>
    <property type="molecule type" value="Genomic_DNA"/>
</dbReference>
<dbReference type="PANTHER" id="PTHR21539:SF0">
    <property type="entry name" value="SAGA-ASSOCIATED FACTOR 29"/>
    <property type="match status" value="1"/>
</dbReference>
<dbReference type="AlphaFoldDB" id="W9VPV4"/>
<comment type="caution">
    <text evidence="3">The sequence shown here is derived from an EMBL/GenBank/DDBJ whole genome shotgun (WGS) entry which is preliminary data.</text>
</comment>
<dbReference type="Gene3D" id="2.30.30.140">
    <property type="match status" value="1"/>
</dbReference>
<feature type="compositionally biased region" description="Basic and acidic residues" evidence="1">
    <location>
        <begin position="338"/>
        <end position="357"/>
    </location>
</feature>
<dbReference type="Pfam" id="PF07039">
    <property type="entry name" value="SGF29_Tudor"/>
    <property type="match status" value="1"/>
</dbReference>
<dbReference type="eggNOG" id="KOG3038">
    <property type="taxonomic scope" value="Eukaryota"/>
</dbReference>
<dbReference type="InterPro" id="IPR010750">
    <property type="entry name" value="SGF29_tudor-like_dom"/>
</dbReference>
<name>W9VPV4_9EURO</name>
<evidence type="ECO:0000259" key="2">
    <source>
        <dbReference type="PROSITE" id="PS51518"/>
    </source>
</evidence>
<dbReference type="GO" id="GO:0000124">
    <property type="term" value="C:SAGA complex"/>
    <property type="evidence" value="ECO:0007669"/>
    <property type="project" value="InterPro"/>
</dbReference>
<feature type="compositionally biased region" description="Polar residues" evidence="1">
    <location>
        <begin position="168"/>
        <end position="182"/>
    </location>
</feature>
<dbReference type="HOGENOM" id="CLU_023535_1_0_1"/>
<dbReference type="VEuPathDB" id="FungiDB:A1O7_09508"/>
<keyword evidence="4" id="KW-1185">Reference proteome</keyword>
<protein>
    <recommendedName>
        <fullName evidence="2">SGF29 C-terminal domain-containing protein</fullName>
    </recommendedName>
</protein>
<dbReference type="Proteomes" id="UP000019473">
    <property type="component" value="Unassembled WGS sequence"/>
</dbReference>
<gene>
    <name evidence="3" type="ORF">A1O7_09508</name>
</gene>
<organism evidence="3 4">
    <name type="scientific">Cladophialophora yegresii CBS 114405</name>
    <dbReference type="NCBI Taxonomy" id="1182544"/>
    <lineage>
        <taxon>Eukaryota</taxon>
        <taxon>Fungi</taxon>
        <taxon>Dikarya</taxon>
        <taxon>Ascomycota</taxon>
        <taxon>Pezizomycotina</taxon>
        <taxon>Eurotiomycetes</taxon>
        <taxon>Chaetothyriomycetidae</taxon>
        <taxon>Chaetothyriales</taxon>
        <taxon>Herpotrichiellaceae</taxon>
        <taxon>Cladophialophora</taxon>
    </lineage>
</organism>
<sequence length="357" mass="40268">MSSRPRAGRGTTGRDGTEVLENDLLNRTLESLRKVKEYNDKQKDLGDDIMSLEGDMKANGREWDCGEPVFGPPDQVNTGTSEQLQRLDQLYREMLRYAELERKVQEEEDFISNLAILKTLKTSDEPAPRNGQSKARKQQRSNIDSDAVDSPGPSPGDGRAELIKRVKGTSQRSSSTASQNRAPSAIRDDSVETNVGLQAERTGQLKPEVEVFYKYPDLKIPKDTKDQKAQDELEGVGIHVIIKKVLQDRKPVQYDVRDPEVDASSGKPTSRRVLAKNLLPIPKDNPTIQYFKDGTSVYAKYPYTDTFYKATVQSFKKPNYSLSFDDDDQGLQTVEGRFVFENKDTKDNKPRDSKPKN</sequence>
<dbReference type="PANTHER" id="PTHR21539">
    <property type="entry name" value="SAGA-ASSOCIATED FACTOR 29"/>
    <property type="match status" value="1"/>
</dbReference>